<proteinExistence type="predicted"/>
<protein>
    <submittedName>
        <fullName evidence="3">Alpha/beta fold hydrolase</fullName>
    </submittedName>
</protein>
<keyword evidence="1 3" id="KW-0378">Hydrolase</keyword>
<dbReference type="Pfam" id="PF00561">
    <property type="entry name" value="Abhydrolase_1"/>
    <property type="match status" value="1"/>
</dbReference>
<keyword evidence="4" id="KW-1185">Reference proteome</keyword>
<organism evidence="3 4">
    <name type="scientific">Lolliginicoccus lacisalsi</name>
    <dbReference type="NCBI Taxonomy" id="2742202"/>
    <lineage>
        <taxon>Bacteria</taxon>
        <taxon>Bacillati</taxon>
        <taxon>Actinomycetota</taxon>
        <taxon>Actinomycetes</taxon>
        <taxon>Mycobacteriales</taxon>
        <taxon>Hoyosellaceae</taxon>
        <taxon>Lolliginicoccus</taxon>
    </lineage>
</organism>
<dbReference type="PANTHER" id="PTHR43329">
    <property type="entry name" value="EPOXIDE HYDROLASE"/>
    <property type="match status" value="1"/>
</dbReference>
<dbReference type="InterPro" id="IPR029058">
    <property type="entry name" value="AB_hydrolase_fold"/>
</dbReference>
<gene>
    <name evidence="3" type="ORF">HT102_06940</name>
</gene>
<sequence>MAENLTIPLPGRTIAAQAWGPIDGPLVLLLHGFPDSPHTWRHLGPRLAERGWRAIAPANRGYAPTGPAPDGNYELAALVRDVLDIQDALAAPGARAPRRALLIGHDWGSMIASGAASLAPDRFHAAILLAVPPLPVLLARAWPPRRLARHARTWLRQAPRSWYMLAAQAPLERVPALSHRFINEIWARWAPAYEYDADLAAAHRALPDAAHCRAALGYYRALWNPLRWRTSRAPERHGIYREHRVPILYLHGERDTCVRADLGASTPDHLPPASKARVVKGLGHFLHLEEPDRVNGAILRFVDGLPGGELDRAGQASQ</sequence>
<dbReference type="GO" id="GO:0016787">
    <property type="term" value="F:hydrolase activity"/>
    <property type="evidence" value="ECO:0007669"/>
    <property type="project" value="UniProtKB-KW"/>
</dbReference>
<dbReference type="InterPro" id="IPR000639">
    <property type="entry name" value="Epox_hydrolase-like"/>
</dbReference>
<evidence type="ECO:0000256" key="1">
    <source>
        <dbReference type="ARBA" id="ARBA00022801"/>
    </source>
</evidence>
<dbReference type="Proteomes" id="UP000642993">
    <property type="component" value="Unassembled WGS sequence"/>
</dbReference>
<dbReference type="InterPro" id="IPR000073">
    <property type="entry name" value="AB_hydrolase_1"/>
</dbReference>
<dbReference type="SUPFAM" id="SSF53474">
    <property type="entry name" value="alpha/beta-Hydrolases"/>
    <property type="match status" value="1"/>
</dbReference>
<evidence type="ECO:0000313" key="3">
    <source>
        <dbReference type="EMBL" id="MBD8506215.1"/>
    </source>
</evidence>
<name>A0A927JBQ2_9ACTN</name>
<feature type="domain" description="AB hydrolase-1" evidence="2">
    <location>
        <begin position="25"/>
        <end position="291"/>
    </location>
</feature>
<dbReference type="EMBL" id="JACYWE010000003">
    <property type="protein sequence ID" value="MBD8506215.1"/>
    <property type="molecule type" value="Genomic_DNA"/>
</dbReference>
<dbReference type="RefSeq" id="WP_192038669.1">
    <property type="nucleotide sequence ID" value="NZ_JACYWE010000003.1"/>
</dbReference>
<dbReference type="PRINTS" id="PR00412">
    <property type="entry name" value="EPOXHYDRLASE"/>
</dbReference>
<evidence type="ECO:0000313" key="4">
    <source>
        <dbReference type="Proteomes" id="UP000642993"/>
    </source>
</evidence>
<accession>A0A927JBQ2</accession>
<dbReference type="AlphaFoldDB" id="A0A927JBQ2"/>
<dbReference type="Gene3D" id="3.40.50.1820">
    <property type="entry name" value="alpha/beta hydrolase"/>
    <property type="match status" value="1"/>
</dbReference>
<evidence type="ECO:0000259" key="2">
    <source>
        <dbReference type="Pfam" id="PF00561"/>
    </source>
</evidence>
<comment type="caution">
    <text evidence="3">The sequence shown here is derived from an EMBL/GenBank/DDBJ whole genome shotgun (WGS) entry which is preliminary data.</text>
</comment>
<reference evidence="3" key="1">
    <citation type="submission" date="2020-09" db="EMBL/GenBank/DDBJ databases">
        <title>Hoyosella lacisalsi sp. nov., a halotolerant actinobacterium isolated from soil of Lake Gudzhirganskoe.</title>
        <authorList>
            <person name="Yang Q."/>
            <person name="Guo P.Y."/>
            <person name="Liu S.W."/>
            <person name="Li F.N."/>
            <person name="Sun C.H."/>
        </authorList>
    </citation>
    <scope>NUCLEOTIDE SEQUENCE</scope>
    <source>
        <strain evidence="3">G463</strain>
    </source>
</reference>